<comment type="cofactor">
    <cofactor evidence="1">
        <name>L-ascorbate</name>
        <dbReference type="ChEBI" id="CHEBI:38290"/>
    </cofactor>
</comment>
<evidence type="ECO:0000259" key="9">
    <source>
        <dbReference type="PROSITE" id="PS51471"/>
    </source>
</evidence>
<dbReference type="Gene3D" id="2.130.10.10">
    <property type="entry name" value="YVTN repeat-like/Quinoprotein amine dehydrogenase"/>
    <property type="match status" value="2"/>
</dbReference>
<dbReference type="PRINTS" id="PR00320">
    <property type="entry name" value="GPROTEINBRPT"/>
</dbReference>
<evidence type="ECO:0000256" key="2">
    <source>
        <dbReference type="ARBA" id="ARBA00022574"/>
    </source>
</evidence>
<evidence type="ECO:0000256" key="1">
    <source>
        <dbReference type="ARBA" id="ARBA00001961"/>
    </source>
</evidence>
<keyword evidence="4" id="KW-0677">Repeat</keyword>
<feature type="repeat" description="WD" evidence="8">
    <location>
        <begin position="182"/>
        <end position="223"/>
    </location>
</feature>
<dbReference type="PROSITE" id="PS50082">
    <property type="entry name" value="WD_REPEATS_2"/>
    <property type="match status" value="5"/>
</dbReference>
<dbReference type="AlphaFoldDB" id="A0AA36JBL4"/>
<evidence type="ECO:0000256" key="4">
    <source>
        <dbReference type="ARBA" id="ARBA00022737"/>
    </source>
</evidence>
<evidence type="ECO:0000256" key="7">
    <source>
        <dbReference type="ARBA" id="ARBA00023004"/>
    </source>
</evidence>
<dbReference type="GO" id="GO:0016705">
    <property type="term" value="F:oxidoreductase activity, acting on paired donors, with incorporation or reduction of molecular oxygen"/>
    <property type="evidence" value="ECO:0007669"/>
    <property type="project" value="InterPro"/>
</dbReference>
<keyword evidence="6" id="KW-0560">Oxidoreductase</keyword>
<protein>
    <recommendedName>
        <fullName evidence="9">Fe2OG dioxygenase domain-containing protein</fullName>
    </recommendedName>
</protein>
<accession>A0AA36JBL4</accession>
<evidence type="ECO:0000256" key="8">
    <source>
        <dbReference type="PROSITE-ProRule" id="PRU00221"/>
    </source>
</evidence>
<feature type="repeat" description="WD" evidence="8">
    <location>
        <begin position="140"/>
        <end position="181"/>
    </location>
</feature>
<dbReference type="PROSITE" id="PS51471">
    <property type="entry name" value="FE2OG_OXY"/>
    <property type="match status" value="1"/>
</dbReference>
<reference evidence="10" key="1">
    <citation type="submission" date="2023-08" db="EMBL/GenBank/DDBJ databases">
        <authorList>
            <person name="Chen Y."/>
            <person name="Shah S."/>
            <person name="Dougan E. K."/>
            <person name="Thang M."/>
            <person name="Chan C."/>
        </authorList>
    </citation>
    <scope>NUCLEOTIDE SEQUENCE</scope>
</reference>
<gene>
    <name evidence="10" type="ORF">EVOR1521_LOCUS25930</name>
</gene>
<dbReference type="Gene3D" id="2.60.120.620">
    <property type="entry name" value="q2cbj1_9rhob like domain"/>
    <property type="match status" value="1"/>
</dbReference>
<comment type="caution">
    <text evidence="10">The sequence shown here is derived from an EMBL/GenBank/DDBJ whole genome shotgun (WGS) entry which is preliminary data.</text>
</comment>
<dbReference type="InterPro" id="IPR015943">
    <property type="entry name" value="WD40/YVTN_repeat-like_dom_sf"/>
</dbReference>
<dbReference type="InterPro" id="IPR020472">
    <property type="entry name" value="WD40_PAC1"/>
</dbReference>
<keyword evidence="2 8" id="KW-0853">WD repeat</keyword>
<evidence type="ECO:0000313" key="11">
    <source>
        <dbReference type="Proteomes" id="UP001178507"/>
    </source>
</evidence>
<feature type="repeat" description="WD" evidence="8">
    <location>
        <begin position="41"/>
        <end position="80"/>
    </location>
</feature>
<dbReference type="Proteomes" id="UP001178507">
    <property type="component" value="Unassembled WGS sequence"/>
</dbReference>
<evidence type="ECO:0000256" key="6">
    <source>
        <dbReference type="ARBA" id="ARBA00023002"/>
    </source>
</evidence>
<dbReference type="InterPro" id="IPR001680">
    <property type="entry name" value="WD40_rpt"/>
</dbReference>
<dbReference type="InterPro" id="IPR044862">
    <property type="entry name" value="Pro_4_hyd_alph_FE2OG_OXY"/>
</dbReference>
<keyword evidence="7" id="KW-0408">Iron</keyword>
<dbReference type="EMBL" id="CAUJNA010003484">
    <property type="protein sequence ID" value="CAJ1403203.1"/>
    <property type="molecule type" value="Genomic_DNA"/>
</dbReference>
<dbReference type="Pfam" id="PF00400">
    <property type="entry name" value="WD40"/>
    <property type="match status" value="6"/>
</dbReference>
<dbReference type="SMART" id="SM00702">
    <property type="entry name" value="P4Hc"/>
    <property type="match status" value="1"/>
</dbReference>
<keyword evidence="5" id="KW-0223">Dioxygenase</keyword>
<dbReference type="GO" id="GO:0031418">
    <property type="term" value="F:L-ascorbic acid binding"/>
    <property type="evidence" value="ECO:0007669"/>
    <property type="project" value="InterPro"/>
</dbReference>
<dbReference type="PANTHER" id="PTHR14604">
    <property type="entry name" value="WD40 REPEAT PF20"/>
    <property type="match status" value="1"/>
</dbReference>
<dbReference type="SUPFAM" id="SSF50978">
    <property type="entry name" value="WD40 repeat-like"/>
    <property type="match status" value="1"/>
</dbReference>
<dbReference type="PROSITE" id="PS50294">
    <property type="entry name" value="WD_REPEATS_REGION"/>
    <property type="match status" value="3"/>
</dbReference>
<feature type="repeat" description="WD" evidence="8">
    <location>
        <begin position="224"/>
        <end position="265"/>
    </location>
</feature>
<dbReference type="Pfam" id="PF13640">
    <property type="entry name" value="2OG-FeII_Oxy_3"/>
    <property type="match status" value="1"/>
</dbReference>
<dbReference type="SMART" id="SM00320">
    <property type="entry name" value="WD40"/>
    <property type="match status" value="6"/>
</dbReference>
<name>A0AA36JBL4_9DINO</name>
<proteinExistence type="predicted"/>
<feature type="repeat" description="WD" evidence="8">
    <location>
        <begin position="101"/>
        <end position="131"/>
    </location>
</feature>
<organism evidence="10 11">
    <name type="scientific">Effrenium voratum</name>
    <dbReference type="NCBI Taxonomy" id="2562239"/>
    <lineage>
        <taxon>Eukaryota</taxon>
        <taxon>Sar</taxon>
        <taxon>Alveolata</taxon>
        <taxon>Dinophyceae</taxon>
        <taxon>Suessiales</taxon>
        <taxon>Symbiodiniaceae</taxon>
        <taxon>Effrenium</taxon>
    </lineage>
</organism>
<dbReference type="InterPro" id="IPR050995">
    <property type="entry name" value="WD-F-box_domain-protein"/>
</dbReference>
<dbReference type="GO" id="GO:0005506">
    <property type="term" value="F:iron ion binding"/>
    <property type="evidence" value="ECO:0007669"/>
    <property type="project" value="InterPro"/>
</dbReference>
<sequence length="647" mass="71341">MWPQHPYAVALAAFSSDSRVLVATMDGTARLWHVSGQLLQRFQHRGTVTSAEFSKNELLTGSWDKTAKIWKLRSPKAAGLAQKVLGCFSCFQQSRDDCITLEGHQHAVLSACYGPNCVLTASVDGTAKIWDRRGVLEQTLQGHALGVFSASFSADSRLVLTASWDRTAKIWDAARGVCLKTLEGHGLAVRSALFSKDGAAVLTASDDGSAKIWNAGSGACLRTLARPGHAIRVAVFSPDASVVLTSFDDGTAQLWDAGTGLCLQTLKGQVRPLLAMRRGFLGGAGVSQRTSPVAGTLATACLMQFFQAQSPVCLIEDRLIGPSPCQVTKAGCTTESSAPKKPKLRRCALPTGNDVTPARTLVLKQAVKECKRLSGCAAVTAQVGRDFLLDEPYDWHFKTRTEPCEPNSGFRSLVLPKAEAPRRTAWPGPAPLAELWAMGAETVLEDPPVVRFEHFLSDEEVAYVKHMASNRFEKSSVGMTYETGTSSRTSETAWLSRREDNLDAVLVNITARITRATRLGNENMEPFQVVRYQVGQEFQGHQDYLDEQESQVCGGRIGTFFMYLNDVPEGGQTHFQHWNFTITPRKGLAILWWNVNYTKLQHGDFRNGKNMDAWHQSLPVIEGEKWVVNRWLHPYDFLTPYHQGRLR</sequence>
<evidence type="ECO:0000256" key="3">
    <source>
        <dbReference type="ARBA" id="ARBA00022723"/>
    </source>
</evidence>
<dbReference type="GO" id="GO:0051213">
    <property type="term" value="F:dioxygenase activity"/>
    <property type="evidence" value="ECO:0007669"/>
    <property type="project" value="UniProtKB-KW"/>
</dbReference>
<keyword evidence="3" id="KW-0479">Metal-binding</keyword>
<evidence type="ECO:0000256" key="5">
    <source>
        <dbReference type="ARBA" id="ARBA00022964"/>
    </source>
</evidence>
<dbReference type="InterPro" id="IPR005123">
    <property type="entry name" value="Oxoglu/Fe-dep_dioxygenase_dom"/>
</dbReference>
<evidence type="ECO:0000313" key="10">
    <source>
        <dbReference type="EMBL" id="CAJ1403203.1"/>
    </source>
</evidence>
<dbReference type="InterPro" id="IPR006620">
    <property type="entry name" value="Pro_4_hyd_alph"/>
</dbReference>
<dbReference type="CDD" id="cd00200">
    <property type="entry name" value="WD40"/>
    <property type="match status" value="1"/>
</dbReference>
<dbReference type="PANTHER" id="PTHR14604:SF4">
    <property type="entry name" value="F-BOX DOMAIN-CONTAINING PROTEIN"/>
    <property type="match status" value="1"/>
</dbReference>
<keyword evidence="11" id="KW-1185">Reference proteome</keyword>
<dbReference type="InterPro" id="IPR036322">
    <property type="entry name" value="WD40_repeat_dom_sf"/>
</dbReference>
<feature type="domain" description="Fe2OG dioxygenase" evidence="9">
    <location>
        <begin position="522"/>
        <end position="634"/>
    </location>
</feature>